<gene>
    <name evidence="1" type="ORF">SEVIR_6G233150v2</name>
</gene>
<dbReference type="EMBL" id="CM016557">
    <property type="protein sequence ID" value="TKW11428.1"/>
    <property type="molecule type" value="Genomic_DNA"/>
</dbReference>
<reference evidence="1" key="1">
    <citation type="submission" date="2019-03" db="EMBL/GenBank/DDBJ databases">
        <title>WGS assembly of Setaria viridis.</title>
        <authorList>
            <person name="Huang P."/>
            <person name="Jenkins J."/>
            <person name="Grimwood J."/>
            <person name="Barry K."/>
            <person name="Healey A."/>
            <person name="Mamidi S."/>
            <person name="Sreedasyam A."/>
            <person name="Shu S."/>
            <person name="Feldman M."/>
            <person name="Wu J."/>
            <person name="Yu Y."/>
            <person name="Chen C."/>
            <person name="Johnson J."/>
            <person name="Rokhsar D."/>
            <person name="Baxter I."/>
            <person name="Schmutz J."/>
            <person name="Brutnell T."/>
            <person name="Kellogg E."/>
        </authorList>
    </citation>
    <scope>NUCLEOTIDE SEQUENCE [LARGE SCALE GENOMIC DNA]</scope>
</reference>
<evidence type="ECO:0000313" key="2">
    <source>
        <dbReference type="Proteomes" id="UP000298652"/>
    </source>
</evidence>
<keyword evidence="2" id="KW-1185">Reference proteome</keyword>
<name>A0A4U6U726_SETVI</name>
<sequence length="78" mass="8573">MSIGKKHHERLVLISTAPVQPGMCGLLDPVPLKFLKLPQREVGCCWPIVGHLTDTTGSKELGSYIWPVNKIAQACHAR</sequence>
<evidence type="ECO:0000313" key="1">
    <source>
        <dbReference type="EMBL" id="TKW11428.1"/>
    </source>
</evidence>
<protein>
    <submittedName>
        <fullName evidence="1">Uncharacterized protein</fullName>
    </submittedName>
</protein>
<proteinExistence type="predicted"/>
<dbReference type="Gramene" id="TKW11428">
    <property type="protein sequence ID" value="TKW11428"/>
    <property type="gene ID" value="SEVIR_6G233150v2"/>
</dbReference>
<organism evidence="1 2">
    <name type="scientific">Setaria viridis</name>
    <name type="common">Green bristlegrass</name>
    <name type="synonym">Setaria italica subsp. viridis</name>
    <dbReference type="NCBI Taxonomy" id="4556"/>
    <lineage>
        <taxon>Eukaryota</taxon>
        <taxon>Viridiplantae</taxon>
        <taxon>Streptophyta</taxon>
        <taxon>Embryophyta</taxon>
        <taxon>Tracheophyta</taxon>
        <taxon>Spermatophyta</taxon>
        <taxon>Magnoliopsida</taxon>
        <taxon>Liliopsida</taxon>
        <taxon>Poales</taxon>
        <taxon>Poaceae</taxon>
        <taxon>PACMAD clade</taxon>
        <taxon>Panicoideae</taxon>
        <taxon>Panicodae</taxon>
        <taxon>Paniceae</taxon>
        <taxon>Cenchrinae</taxon>
        <taxon>Setaria</taxon>
    </lineage>
</organism>
<dbReference type="Proteomes" id="UP000298652">
    <property type="component" value="Chromosome 6"/>
</dbReference>
<dbReference type="AlphaFoldDB" id="A0A4U6U726"/>
<accession>A0A4U6U726</accession>